<comment type="caution">
    <text evidence="1">The sequence shown here is derived from an EMBL/GenBank/DDBJ whole genome shotgun (WGS) entry which is preliminary data.</text>
</comment>
<evidence type="ECO:0000313" key="2">
    <source>
        <dbReference type="Proteomes" id="UP001602013"/>
    </source>
</evidence>
<dbReference type="EMBL" id="JBIASD010000031">
    <property type="protein sequence ID" value="MFF3670452.1"/>
    <property type="molecule type" value="Genomic_DNA"/>
</dbReference>
<dbReference type="Proteomes" id="UP001602013">
    <property type="component" value="Unassembled WGS sequence"/>
</dbReference>
<accession>A0ABW6T062</accession>
<dbReference type="RefSeq" id="WP_387416675.1">
    <property type="nucleotide sequence ID" value="NZ_JBIASD010000031.1"/>
</dbReference>
<reference evidence="1 2" key="1">
    <citation type="submission" date="2024-10" db="EMBL/GenBank/DDBJ databases">
        <title>The Natural Products Discovery Center: Release of the First 8490 Sequenced Strains for Exploring Actinobacteria Biosynthetic Diversity.</title>
        <authorList>
            <person name="Kalkreuter E."/>
            <person name="Kautsar S.A."/>
            <person name="Yang D."/>
            <person name="Bader C.D."/>
            <person name="Teijaro C.N."/>
            <person name="Fluegel L."/>
            <person name="Davis C.M."/>
            <person name="Simpson J.R."/>
            <person name="Lauterbach L."/>
            <person name="Steele A.D."/>
            <person name="Gui C."/>
            <person name="Meng S."/>
            <person name="Li G."/>
            <person name="Viehrig K."/>
            <person name="Ye F."/>
            <person name="Su P."/>
            <person name="Kiefer A.F."/>
            <person name="Nichols A."/>
            <person name="Cepeda A.J."/>
            <person name="Yan W."/>
            <person name="Fan B."/>
            <person name="Jiang Y."/>
            <person name="Adhikari A."/>
            <person name="Zheng C.-J."/>
            <person name="Schuster L."/>
            <person name="Cowan T.M."/>
            <person name="Smanski M.J."/>
            <person name="Chevrette M.G."/>
            <person name="De Carvalho L.P.S."/>
            <person name="Shen B."/>
        </authorList>
    </citation>
    <scope>NUCLEOTIDE SEQUENCE [LARGE SCALE GENOMIC DNA]</scope>
    <source>
        <strain evidence="1 2">NPDC002173</strain>
    </source>
</reference>
<gene>
    <name evidence="1" type="ORF">ACFYXI_33185</name>
</gene>
<proteinExistence type="predicted"/>
<evidence type="ECO:0000313" key="1">
    <source>
        <dbReference type="EMBL" id="MFF3670452.1"/>
    </source>
</evidence>
<protein>
    <recommendedName>
        <fullName evidence="3">Transposase</fullName>
    </recommendedName>
</protein>
<organism evidence="1 2">
    <name type="scientific">Microtetraspora malaysiensis</name>
    <dbReference type="NCBI Taxonomy" id="161358"/>
    <lineage>
        <taxon>Bacteria</taxon>
        <taxon>Bacillati</taxon>
        <taxon>Actinomycetota</taxon>
        <taxon>Actinomycetes</taxon>
        <taxon>Streptosporangiales</taxon>
        <taxon>Streptosporangiaceae</taxon>
        <taxon>Microtetraspora</taxon>
    </lineage>
</organism>
<sequence length="50" mass="5736">MTLTPAPEKDTRDWIAQWYDNPRPCGWKKAAAQILESLARHRRRISAGGD</sequence>
<keyword evidence="2" id="KW-1185">Reference proteome</keyword>
<name>A0ABW6T062_9ACTN</name>
<evidence type="ECO:0008006" key="3">
    <source>
        <dbReference type="Google" id="ProtNLM"/>
    </source>
</evidence>